<protein>
    <submittedName>
        <fullName evidence="1">Uncharacterized protein</fullName>
    </submittedName>
</protein>
<organism evidence="1 2">
    <name type="scientific">Lecanicillium saksenae</name>
    <dbReference type="NCBI Taxonomy" id="468837"/>
    <lineage>
        <taxon>Eukaryota</taxon>
        <taxon>Fungi</taxon>
        <taxon>Dikarya</taxon>
        <taxon>Ascomycota</taxon>
        <taxon>Pezizomycotina</taxon>
        <taxon>Sordariomycetes</taxon>
        <taxon>Hypocreomycetidae</taxon>
        <taxon>Hypocreales</taxon>
        <taxon>Cordycipitaceae</taxon>
        <taxon>Lecanicillium</taxon>
    </lineage>
</organism>
<sequence length="387" mass="42666">MKLFLLPSLLVASTLALVVPIAKPAESVEVIRTVVLDNGQVLDWVRRESQDANFSLPASWNLNKKRSPVAEKLANQIPQHLRGPSGTVPVPRRGLAPFPPKRPLPALDSESANVKFTVLAAEQDNTGQHWYASTSNPTKVTGGGGMFSMYSPYLESQQDFSLLQTAMVRYSAKTVEYGTITQTLEAGWMYYPPRGPDPMFFVFFNTNGYQGVGDNLCGWNTEQKGWVQVDNSLYPGMSFEDTSVIGGVQYDFDVKFHLTDGKWWLKAFGTDIGYYPAELFSKKSNKDDTLAAYGDRIDFYGEVYNSGPKMTTTDMGSGNFPEAGDGKVGYIRNMVYIDGNGKEQIYSGYTQESDTSRYRIKPFWKSGTSWASYVYVGGPGAGGVVGG</sequence>
<proteinExistence type="predicted"/>
<comment type="caution">
    <text evidence="1">The sequence shown here is derived from an EMBL/GenBank/DDBJ whole genome shotgun (WGS) entry which is preliminary data.</text>
</comment>
<accession>A0ACC1R7Y2</accession>
<gene>
    <name evidence="1" type="ORF">NLG97_g609</name>
</gene>
<keyword evidence="2" id="KW-1185">Reference proteome</keyword>
<name>A0ACC1R7Y2_9HYPO</name>
<reference evidence="1" key="1">
    <citation type="submission" date="2022-07" db="EMBL/GenBank/DDBJ databases">
        <title>Genome Sequence of Lecanicillium saksenae.</title>
        <authorList>
            <person name="Buettner E."/>
        </authorList>
    </citation>
    <scope>NUCLEOTIDE SEQUENCE</scope>
    <source>
        <strain evidence="1">VT-O1</strain>
    </source>
</reference>
<evidence type="ECO:0000313" key="2">
    <source>
        <dbReference type="Proteomes" id="UP001148737"/>
    </source>
</evidence>
<dbReference type="EMBL" id="JANAKD010000022">
    <property type="protein sequence ID" value="KAJ3499079.1"/>
    <property type="molecule type" value="Genomic_DNA"/>
</dbReference>
<dbReference type="Proteomes" id="UP001148737">
    <property type="component" value="Unassembled WGS sequence"/>
</dbReference>
<evidence type="ECO:0000313" key="1">
    <source>
        <dbReference type="EMBL" id="KAJ3499079.1"/>
    </source>
</evidence>